<reference evidence="2" key="1">
    <citation type="journal article" date="2019" name="Int. J. Food Microbiol.">
        <title>Developing a novel molecular serotyping system based on capsular polysaccharide synthesis gene clusters of Vibrio parahaemolyticus.</title>
        <authorList>
            <person name="Pang Y."/>
            <person name="Guo X."/>
            <person name="Tian X."/>
            <person name="Liu F."/>
            <person name="Wang L."/>
            <person name="Wu J."/>
            <person name="Zhang S."/>
            <person name="Li S."/>
            <person name="Liu B."/>
        </authorList>
    </citation>
    <scope>NUCLEOTIDE SEQUENCE</scope>
    <source>
        <strain evidence="2">G3568</strain>
    </source>
</reference>
<dbReference type="AlphaFoldDB" id="A0A5P4S8N7"/>
<proteinExistence type="predicted"/>
<accession>A0A5P4S8N7</accession>
<dbReference type="EMBL" id="MK482092">
    <property type="protein sequence ID" value="QFC18283.1"/>
    <property type="molecule type" value="Genomic_DNA"/>
</dbReference>
<dbReference type="Pfam" id="PF04230">
    <property type="entry name" value="PS_pyruv_trans"/>
    <property type="match status" value="1"/>
</dbReference>
<dbReference type="InterPro" id="IPR007345">
    <property type="entry name" value="Polysacch_pyruvyl_Trfase"/>
</dbReference>
<evidence type="ECO:0000259" key="1">
    <source>
        <dbReference type="Pfam" id="PF04230"/>
    </source>
</evidence>
<feature type="domain" description="Polysaccharide pyruvyl transferase" evidence="1">
    <location>
        <begin position="13"/>
        <end position="372"/>
    </location>
</feature>
<dbReference type="PANTHER" id="PTHR36836">
    <property type="entry name" value="COLANIC ACID BIOSYNTHESIS PROTEIN WCAK"/>
    <property type="match status" value="1"/>
</dbReference>
<protein>
    <submittedName>
        <fullName evidence="2">Polysaccharide pyruvyl transferase</fullName>
    </submittedName>
</protein>
<dbReference type="GO" id="GO:0016740">
    <property type="term" value="F:transferase activity"/>
    <property type="evidence" value="ECO:0007669"/>
    <property type="project" value="UniProtKB-KW"/>
</dbReference>
<sequence length="439" mass="50636">MKFMLTHCYTDSNKGDAGIIIATTQLIRDSVENPEINFMSTYSEHDSQYETEHNIIKEYAEDTYPNIFGEPLKLKGFGELSRVFSFIFGFLKGMLLLISCDRRFISLFFSRKECEGVKKFLESDVIISKGGSFLYSEDNSVRQSLSLIRMLYPFWLAKRYNKNMYIFSQSLGPINGSFNKFLFKKSLNKVKHIYLRESLCLDKFSEVKEVSEMVGHSIIPDSAFYMREEVGSKSSGINIINRNEFNIGMTIVDHDFKYIRCNLERENKRKNYKDSIIKFIEYAHENYNAHINIFSQVRALNSHLGHSDIIISKEIENHFSTSPISVVYHNDNWTPLELRALYEKMDIFIGTRLHSAIFSLSVTTPVINIAYHGTKSQGIFSNIPGFENYVIDINNISSDDIILKFEDIIKNKSELESSIAQNVDKIRADLLSAMHSVCH</sequence>
<keyword evidence="2" id="KW-0808">Transferase</keyword>
<dbReference type="PANTHER" id="PTHR36836:SF1">
    <property type="entry name" value="COLANIC ACID BIOSYNTHESIS PROTEIN WCAK"/>
    <property type="match status" value="1"/>
</dbReference>
<evidence type="ECO:0000313" key="2">
    <source>
        <dbReference type="EMBL" id="QFC18283.1"/>
    </source>
</evidence>
<gene>
    <name evidence="2" type="primary">wcaK</name>
</gene>
<name>A0A5P4S8N7_VIBPH</name>
<organism evidence="2">
    <name type="scientific">Vibrio parahaemolyticus</name>
    <dbReference type="NCBI Taxonomy" id="670"/>
    <lineage>
        <taxon>Bacteria</taxon>
        <taxon>Pseudomonadati</taxon>
        <taxon>Pseudomonadota</taxon>
        <taxon>Gammaproteobacteria</taxon>
        <taxon>Vibrionales</taxon>
        <taxon>Vibrionaceae</taxon>
        <taxon>Vibrio</taxon>
    </lineage>
</organism>